<organism evidence="1 2">
    <name type="scientific">Solanum commersonii</name>
    <name type="common">Commerson's wild potato</name>
    <name type="synonym">Commerson's nightshade</name>
    <dbReference type="NCBI Taxonomy" id="4109"/>
    <lineage>
        <taxon>Eukaryota</taxon>
        <taxon>Viridiplantae</taxon>
        <taxon>Streptophyta</taxon>
        <taxon>Embryophyta</taxon>
        <taxon>Tracheophyta</taxon>
        <taxon>Spermatophyta</taxon>
        <taxon>Magnoliopsida</taxon>
        <taxon>eudicotyledons</taxon>
        <taxon>Gunneridae</taxon>
        <taxon>Pentapetalae</taxon>
        <taxon>asterids</taxon>
        <taxon>lamiids</taxon>
        <taxon>Solanales</taxon>
        <taxon>Solanaceae</taxon>
        <taxon>Solanoideae</taxon>
        <taxon>Solaneae</taxon>
        <taxon>Solanum</taxon>
    </lineage>
</organism>
<dbReference type="OrthoDB" id="1302471at2759"/>
<protein>
    <recommendedName>
        <fullName evidence="3">DUF4283 domain-containing protein</fullName>
    </recommendedName>
</protein>
<dbReference type="Proteomes" id="UP000824120">
    <property type="component" value="Chromosome 3"/>
</dbReference>
<comment type="caution">
    <text evidence="1">The sequence shown here is derived from an EMBL/GenBank/DDBJ whole genome shotgun (WGS) entry which is preliminary data.</text>
</comment>
<dbReference type="AlphaFoldDB" id="A0A9J5ZQB2"/>
<name>A0A9J5ZQB2_SOLCO</name>
<reference evidence="1 2" key="1">
    <citation type="submission" date="2020-09" db="EMBL/GenBank/DDBJ databases">
        <title>De no assembly of potato wild relative species, Solanum commersonii.</title>
        <authorList>
            <person name="Cho K."/>
        </authorList>
    </citation>
    <scope>NUCLEOTIDE SEQUENCE [LARGE SCALE GENOMIC DNA]</scope>
    <source>
        <strain evidence="1">LZ3.2</strain>
        <tissue evidence="1">Leaf</tissue>
    </source>
</reference>
<dbReference type="PANTHER" id="PTHR31286">
    <property type="entry name" value="GLYCINE-RICH CELL WALL STRUCTURAL PROTEIN 1.8-LIKE"/>
    <property type="match status" value="1"/>
</dbReference>
<keyword evidence="2" id="KW-1185">Reference proteome</keyword>
<sequence length="143" mass="16258">MSVHISPQPLTLKQIQYAHGKPMIQFTKGERQVFTQEEGLHQVVIIKFFSDTLEIHSANDKSTWRLCGCSIQIEQHLYRVFPWTIDFNSGGETSNVVMWILLPQLSPNLFAKKSLLSMASTVGRPIDIDKATQDKISTRQDKA</sequence>
<evidence type="ECO:0000313" key="2">
    <source>
        <dbReference type="Proteomes" id="UP000824120"/>
    </source>
</evidence>
<gene>
    <name evidence="1" type="ORF">H5410_014217</name>
</gene>
<evidence type="ECO:0000313" key="1">
    <source>
        <dbReference type="EMBL" id="KAG5614393.1"/>
    </source>
</evidence>
<evidence type="ECO:0008006" key="3">
    <source>
        <dbReference type="Google" id="ProtNLM"/>
    </source>
</evidence>
<accession>A0A9J5ZQB2</accession>
<dbReference type="InterPro" id="IPR040256">
    <property type="entry name" value="At4g02000-like"/>
</dbReference>
<dbReference type="EMBL" id="JACXVP010000003">
    <property type="protein sequence ID" value="KAG5614393.1"/>
    <property type="molecule type" value="Genomic_DNA"/>
</dbReference>
<proteinExistence type="predicted"/>
<dbReference type="PANTHER" id="PTHR31286:SF104">
    <property type="entry name" value="PEROXIDASE"/>
    <property type="match status" value="1"/>
</dbReference>